<gene>
    <name evidence="7" type="ORF">ALC62_08152</name>
</gene>
<keyword evidence="2" id="KW-0053">Apoptosis</keyword>
<evidence type="ECO:0000256" key="6">
    <source>
        <dbReference type="ARBA" id="ARBA00046319"/>
    </source>
</evidence>
<dbReference type="SUPFAM" id="SSF46984">
    <property type="entry name" value="Smac/diablo"/>
    <property type="match status" value="1"/>
</dbReference>
<dbReference type="AlphaFoldDB" id="A0A195CJL7"/>
<dbReference type="Pfam" id="PF09057">
    <property type="entry name" value="Smac_DIABLO"/>
    <property type="match status" value="1"/>
</dbReference>
<evidence type="ECO:0000256" key="4">
    <source>
        <dbReference type="ARBA" id="ARBA00023128"/>
    </source>
</evidence>
<evidence type="ECO:0000313" key="8">
    <source>
        <dbReference type="Proteomes" id="UP000078542"/>
    </source>
</evidence>
<dbReference type="InterPro" id="IPR009062">
    <property type="entry name" value="Smac/DIABLO-like_sf"/>
</dbReference>
<dbReference type="GO" id="GO:0005739">
    <property type="term" value="C:mitochondrion"/>
    <property type="evidence" value="ECO:0007669"/>
    <property type="project" value="UniProtKB-SubCell"/>
</dbReference>
<dbReference type="Proteomes" id="UP000078542">
    <property type="component" value="Unassembled WGS sequence"/>
</dbReference>
<dbReference type="PANTHER" id="PTHR32247">
    <property type="entry name" value="DIABLO HOMOLOG, MITOCHONDRIAL"/>
    <property type="match status" value="1"/>
</dbReference>
<evidence type="ECO:0000256" key="3">
    <source>
        <dbReference type="ARBA" id="ARBA00022946"/>
    </source>
</evidence>
<reference evidence="7 8" key="1">
    <citation type="submission" date="2016-03" db="EMBL/GenBank/DDBJ databases">
        <title>Cyphomyrmex costatus WGS genome.</title>
        <authorList>
            <person name="Nygaard S."/>
            <person name="Hu H."/>
            <person name="Boomsma J."/>
            <person name="Zhang G."/>
        </authorList>
    </citation>
    <scope>NUCLEOTIDE SEQUENCE [LARGE SCALE GENOMIC DNA]</scope>
    <source>
        <strain evidence="7">MS0001</strain>
        <tissue evidence="7">Whole body</tissue>
    </source>
</reference>
<proteinExistence type="inferred from homology"/>
<comment type="similarity">
    <text evidence="6">Belongs to the Smac/DIABLO protein family.</text>
</comment>
<comment type="subcellular location">
    <subcellularLocation>
        <location evidence="1">Mitochondrion</location>
    </subcellularLocation>
</comment>
<dbReference type="GO" id="GO:0051402">
    <property type="term" value="P:neuron apoptotic process"/>
    <property type="evidence" value="ECO:0007669"/>
    <property type="project" value="TreeGrafter"/>
</dbReference>
<keyword evidence="8" id="KW-1185">Reference proteome</keyword>
<keyword evidence="4" id="KW-0496">Mitochondrion</keyword>
<accession>A0A195CJL7</accession>
<dbReference type="PANTHER" id="PTHR32247:SF3">
    <property type="entry name" value="DIABLO IAP-BINDING MITOCHONDRIAL PROTEIN"/>
    <property type="match status" value="1"/>
</dbReference>
<sequence>LTIFLTSMVMRQVLTKLWRNISPAIYTSSILFAHCTSFDKLNENEKLKLDPPDIKKLTYEYMIKQSALDAANSATQALTVTYMAIIDLSVAYRLLLNELISLLEETIIRNVNDAHWDLIVEVRNEMQDKKEKITRLATYMDYVHKMAVASAELSYMCGIDSLSSTLQQRIEDALAKVKAETDSNTKLEQAYWHIQEQCIKGSKKKY</sequence>
<dbReference type="GO" id="GO:0008631">
    <property type="term" value="P:intrinsic apoptotic signaling pathway in response to oxidative stress"/>
    <property type="evidence" value="ECO:0007669"/>
    <property type="project" value="TreeGrafter"/>
</dbReference>
<dbReference type="EMBL" id="KQ977642">
    <property type="protein sequence ID" value="KYN00926.1"/>
    <property type="molecule type" value="Genomic_DNA"/>
</dbReference>
<dbReference type="InterPro" id="IPR015142">
    <property type="entry name" value="Smac_DIABLO"/>
</dbReference>
<protein>
    <recommendedName>
        <fullName evidence="5">Direct IAP-binding protein with low pI</fullName>
    </recommendedName>
</protein>
<feature type="non-terminal residue" evidence="7">
    <location>
        <position position="1"/>
    </location>
</feature>
<dbReference type="Gene3D" id="1.20.58.70">
    <property type="match status" value="1"/>
</dbReference>
<name>A0A195CJL7_9HYME</name>
<organism evidence="7 8">
    <name type="scientific">Cyphomyrmex costatus</name>
    <dbReference type="NCBI Taxonomy" id="456900"/>
    <lineage>
        <taxon>Eukaryota</taxon>
        <taxon>Metazoa</taxon>
        <taxon>Ecdysozoa</taxon>
        <taxon>Arthropoda</taxon>
        <taxon>Hexapoda</taxon>
        <taxon>Insecta</taxon>
        <taxon>Pterygota</taxon>
        <taxon>Neoptera</taxon>
        <taxon>Endopterygota</taxon>
        <taxon>Hymenoptera</taxon>
        <taxon>Apocrita</taxon>
        <taxon>Aculeata</taxon>
        <taxon>Formicoidea</taxon>
        <taxon>Formicidae</taxon>
        <taxon>Myrmicinae</taxon>
        <taxon>Cyphomyrmex</taxon>
    </lineage>
</organism>
<evidence type="ECO:0000256" key="1">
    <source>
        <dbReference type="ARBA" id="ARBA00004173"/>
    </source>
</evidence>
<keyword evidence="3" id="KW-0809">Transit peptide</keyword>
<evidence type="ECO:0000256" key="5">
    <source>
        <dbReference type="ARBA" id="ARBA00033049"/>
    </source>
</evidence>
<evidence type="ECO:0000313" key="7">
    <source>
        <dbReference type="EMBL" id="KYN00926.1"/>
    </source>
</evidence>
<evidence type="ECO:0000256" key="2">
    <source>
        <dbReference type="ARBA" id="ARBA00022703"/>
    </source>
</evidence>